<dbReference type="PRINTS" id="PR00080">
    <property type="entry name" value="SDRFAMILY"/>
</dbReference>
<evidence type="ECO:0000256" key="2">
    <source>
        <dbReference type="ARBA" id="ARBA00023002"/>
    </source>
</evidence>
<dbReference type="FunFam" id="3.40.50.720:FF:000084">
    <property type="entry name" value="Short-chain dehydrogenase reductase"/>
    <property type="match status" value="1"/>
</dbReference>
<reference evidence="3" key="1">
    <citation type="submission" date="2018-05" db="EMBL/GenBank/DDBJ databases">
        <authorList>
            <person name="Lanie J.A."/>
            <person name="Ng W.-L."/>
            <person name="Kazmierczak K.M."/>
            <person name="Andrzejewski T.M."/>
            <person name="Davidsen T.M."/>
            <person name="Wayne K.J."/>
            <person name="Tettelin H."/>
            <person name="Glass J.I."/>
            <person name="Rusch D."/>
            <person name="Podicherti R."/>
            <person name="Tsui H.-C.T."/>
            <person name="Winkler M.E."/>
        </authorList>
    </citation>
    <scope>NUCLEOTIDE SEQUENCE</scope>
</reference>
<dbReference type="Gene3D" id="3.40.50.720">
    <property type="entry name" value="NAD(P)-binding Rossmann-like Domain"/>
    <property type="match status" value="1"/>
</dbReference>
<evidence type="ECO:0000256" key="1">
    <source>
        <dbReference type="ARBA" id="ARBA00006484"/>
    </source>
</evidence>
<dbReference type="GO" id="GO:0016491">
    <property type="term" value="F:oxidoreductase activity"/>
    <property type="evidence" value="ECO:0007669"/>
    <property type="project" value="UniProtKB-KW"/>
</dbReference>
<organism evidence="3">
    <name type="scientific">marine metagenome</name>
    <dbReference type="NCBI Taxonomy" id="408172"/>
    <lineage>
        <taxon>unclassified sequences</taxon>
        <taxon>metagenomes</taxon>
        <taxon>ecological metagenomes</taxon>
    </lineage>
</organism>
<comment type="similarity">
    <text evidence="1">Belongs to the short-chain dehydrogenases/reductases (SDR) family.</text>
</comment>
<sequence>MTDSGFNLAGYRVIVTGASSGIGAAIASRLAGAGARVVGVSRSGDVPQSAESIVPLVADLSEPQQTDSVIDKAVAILGGLDVLVNNAGRGDWLPFADLDRDYFDGYVALNLWAPLRLCQHAHLHLAASDNPSVVMMGSVDAERPSPGSVVYGATKAALSAATVALSKEWMAEGIRVNQVNPGLVDTPLTSAIVESLDESGESINIAGRAGLPDEVAGLVHYLVAPVGRFANGASFRVDGGALALGPFDRWHQ</sequence>
<dbReference type="EMBL" id="UINC01026298">
    <property type="protein sequence ID" value="SVB03497.1"/>
    <property type="molecule type" value="Genomic_DNA"/>
</dbReference>
<proteinExistence type="inferred from homology"/>
<dbReference type="Pfam" id="PF13561">
    <property type="entry name" value="adh_short_C2"/>
    <property type="match status" value="1"/>
</dbReference>
<dbReference type="PANTHER" id="PTHR43639">
    <property type="entry name" value="OXIDOREDUCTASE, SHORT-CHAIN DEHYDROGENASE/REDUCTASE FAMILY (AFU_ORTHOLOGUE AFUA_5G02870)"/>
    <property type="match status" value="1"/>
</dbReference>
<dbReference type="PRINTS" id="PR00081">
    <property type="entry name" value="GDHRDH"/>
</dbReference>
<name>A0A382AR96_9ZZZZ</name>
<dbReference type="SUPFAM" id="SSF51735">
    <property type="entry name" value="NAD(P)-binding Rossmann-fold domains"/>
    <property type="match status" value="1"/>
</dbReference>
<accession>A0A382AR96</accession>
<evidence type="ECO:0008006" key="4">
    <source>
        <dbReference type="Google" id="ProtNLM"/>
    </source>
</evidence>
<dbReference type="CDD" id="cd05233">
    <property type="entry name" value="SDR_c"/>
    <property type="match status" value="1"/>
</dbReference>
<dbReference type="AlphaFoldDB" id="A0A382AR96"/>
<evidence type="ECO:0000313" key="3">
    <source>
        <dbReference type="EMBL" id="SVB03497.1"/>
    </source>
</evidence>
<keyword evidence="2" id="KW-0560">Oxidoreductase</keyword>
<dbReference type="InterPro" id="IPR036291">
    <property type="entry name" value="NAD(P)-bd_dom_sf"/>
</dbReference>
<protein>
    <recommendedName>
        <fullName evidence="4">SDR family oxidoreductase</fullName>
    </recommendedName>
</protein>
<gene>
    <name evidence="3" type="ORF">METZ01_LOCUS156351</name>
</gene>
<dbReference type="PANTHER" id="PTHR43639:SF1">
    <property type="entry name" value="SHORT-CHAIN DEHYDROGENASE_REDUCTASE FAMILY PROTEIN"/>
    <property type="match status" value="1"/>
</dbReference>
<dbReference type="InterPro" id="IPR002347">
    <property type="entry name" value="SDR_fam"/>
</dbReference>